<dbReference type="EMBL" id="NKXS01001803">
    <property type="protein sequence ID" value="PIN16773.1"/>
    <property type="molecule type" value="Genomic_DNA"/>
</dbReference>
<dbReference type="GO" id="GO:0031683">
    <property type="term" value="F:G-protein beta/gamma-subunit complex binding"/>
    <property type="evidence" value="ECO:0007669"/>
    <property type="project" value="InterPro"/>
</dbReference>
<organism evidence="10 11">
    <name type="scientific">Handroanthus impetiginosus</name>
    <dbReference type="NCBI Taxonomy" id="429701"/>
    <lineage>
        <taxon>Eukaryota</taxon>
        <taxon>Viridiplantae</taxon>
        <taxon>Streptophyta</taxon>
        <taxon>Embryophyta</taxon>
        <taxon>Tracheophyta</taxon>
        <taxon>Spermatophyta</taxon>
        <taxon>Magnoliopsida</taxon>
        <taxon>eudicotyledons</taxon>
        <taxon>Gunneridae</taxon>
        <taxon>Pentapetalae</taxon>
        <taxon>asterids</taxon>
        <taxon>lamiids</taxon>
        <taxon>Lamiales</taxon>
        <taxon>Bignoniaceae</taxon>
        <taxon>Crescentiina</taxon>
        <taxon>Tabebuia alliance</taxon>
        <taxon>Handroanthus</taxon>
    </lineage>
</organism>
<keyword evidence="3" id="KW-0863">Zinc-finger</keyword>
<feature type="compositionally biased region" description="Low complexity" evidence="9">
    <location>
        <begin position="144"/>
        <end position="158"/>
    </location>
</feature>
<proteinExistence type="predicted"/>
<sequence>MARVLMSILPGSSVKREDHDDDYSVDYSFAIEYSGPALSHDIPQVVPVDVRLIPTAAVAARAATVSNLSLPVIQPIVKKSDLGKSGNHGRVYSRKPEDFYHRDGAQSSSSSGTLGFSDGHCDSNQLSCSSDIEDLDDDNKACVSYNENNSNSKSSNLNQDVQDSADEVSNQINNRTSVVTFRDISDSTSEESEESHHDEHAMIPEKPMVLDDVKKGVCYKCRKRNRFGEKEVCIVCGAKYCRKCVIRAMGAMPEGRKCITCIGFGIDESRRGSLGKCSRMLKKLFTDDVVKQIMSFEVSCGVNQLPPHRICVNGKPLSIEELVVLQSCSNPPKKLKPGKYWYDKVAGFWGKDGEKPSQIISAQLAVGNQIRQEASNGNTNVMINSRVITTPEFWMLKLAGIDCEGSPHFWVTADGSYQLEGMNYVMGKLWEKKLLRLVCAALSLPFPSDATNPDGEDVDKERDKVNLKNLEQKMMNKLLLIGCDQSGTSTIYKQARILYKVPFSEDEKQDLKIMIQRNLYRYIGILLEARERFKEDHAIELRRRYINEPGPSDISNLVDENNIYSFSPRLEHFSSWLLQLMISGNLEAIFPAATRENSPLVEELWKDKGFQAIYKRRNELHTLPKVANYFLDRAAEISRVDYEPSEMDILYAEGIRSSNGVASMEFSFLKSSQAEYMESVDQNDTSVSYQLIRVHASSLGENLKWLEMFEDVDIVLFCVSLTDYDEYYEEINGKRTNKMSLSKKLFEGIVSHPTFSEKHFLLILNKFDLLEEKIEQAPLTQCDWFQDFNPVISRYPNNASNNSNPTLAQRAFHYVAVKFKRLFESITGRKLFVSRATGLEADSVDKALGYGKEILKWDYERNTFSMNEWSSESIEPSTSV</sequence>
<feature type="region of interest" description="Disordered" evidence="9">
    <location>
        <begin position="143"/>
        <end position="202"/>
    </location>
</feature>
<dbReference type="InterPro" id="IPR027417">
    <property type="entry name" value="P-loop_NTPase"/>
</dbReference>
<evidence type="ECO:0000256" key="4">
    <source>
        <dbReference type="ARBA" id="ARBA00022833"/>
    </source>
</evidence>
<accession>A0A2G9HH73</accession>
<evidence type="ECO:0000256" key="8">
    <source>
        <dbReference type="PIRSR" id="PIRSR601019-2"/>
    </source>
</evidence>
<dbReference type="InterPro" id="IPR011025">
    <property type="entry name" value="GproteinA_insert"/>
</dbReference>
<comment type="caution">
    <text evidence="10">The sequence shown here is derived from an EMBL/GenBank/DDBJ whole genome shotgun (WGS) entry which is preliminary data.</text>
</comment>
<dbReference type="InterPro" id="IPR001019">
    <property type="entry name" value="Gprotein_alpha_su"/>
</dbReference>
<dbReference type="SUPFAM" id="SSF57903">
    <property type="entry name" value="FYVE/PHD zinc finger"/>
    <property type="match status" value="1"/>
</dbReference>
<reference evidence="11" key="1">
    <citation type="journal article" date="2018" name="Gigascience">
        <title>Genome assembly of the Pink Ipe (Handroanthus impetiginosus, Bignoniaceae), a highly valued, ecologically keystone Neotropical timber forest tree.</title>
        <authorList>
            <person name="Silva-Junior O.B."/>
            <person name="Grattapaglia D."/>
            <person name="Novaes E."/>
            <person name="Collevatti R.G."/>
        </authorList>
    </citation>
    <scope>NUCLEOTIDE SEQUENCE [LARGE SCALE GENOMIC DNA]</scope>
    <source>
        <strain evidence="11">cv. UFG-1</strain>
    </source>
</reference>
<evidence type="ECO:0000256" key="6">
    <source>
        <dbReference type="ARBA" id="ARBA00023224"/>
    </source>
</evidence>
<dbReference type="FunFam" id="1.10.400.10:FF:000013">
    <property type="entry name" value="Extra-large guanine nucleotide-binding protein 2"/>
    <property type="match status" value="1"/>
</dbReference>
<name>A0A2G9HH73_9LAMI</name>
<dbReference type="SUPFAM" id="SSF47895">
    <property type="entry name" value="Transducin (alpha subunit), insertion domain"/>
    <property type="match status" value="1"/>
</dbReference>
<feature type="region of interest" description="Disordered" evidence="9">
    <location>
        <begin position="83"/>
        <end position="116"/>
    </location>
</feature>
<dbReference type="InterPro" id="IPR053057">
    <property type="entry name" value="XLG_GTP-binding"/>
</dbReference>
<feature type="binding site" evidence="7">
    <location>
        <begin position="765"/>
        <end position="768"/>
    </location>
    <ligand>
        <name>GTP</name>
        <dbReference type="ChEBI" id="CHEBI:37565"/>
    </ligand>
</feature>
<feature type="binding site" evidence="8">
    <location>
        <position position="489"/>
    </location>
    <ligand>
        <name>Mg(2+)</name>
        <dbReference type="ChEBI" id="CHEBI:18420"/>
    </ligand>
</feature>
<evidence type="ECO:0000313" key="11">
    <source>
        <dbReference type="Proteomes" id="UP000231279"/>
    </source>
</evidence>
<evidence type="ECO:0000256" key="9">
    <source>
        <dbReference type="SAM" id="MobiDB-lite"/>
    </source>
</evidence>
<evidence type="ECO:0000256" key="7">
    <source>
        <dbReference type="PIRSR" id="PIRSR601019-1"/>
    </source>
</evidence>
<dbReference type="Proteomes" id="UP000231279">
    <property type="component" value="Unassembled WGS sequence"/>
</dbReference>
<dbReference type="SMART" id="SM00275">
    <property type="entry name" value="G_alpha"/>
    <property type="match status" value="1"/>
</dbReference>
<dbReference type="PANTHER" id="PTHR36486:SF4">
    <property type="entry name" value="PH DOMAIN-CONTAINING PROTEIN"/>
    <property type="match status" value="1"/>
</dbReference>
<keyword evidence="2 7" id="KW-0547">Nucleotide-binding</keyword>
<keyword evidence="4" id="KW-0862">Zinc</keyword>
<protein>
    <submittedName>
        <fullName evidence="10">G-protein alpha subunit (Small G protein superfamily)</fullName>
    </submittedName>
</protein>
<gene>
    <name evidence="10" type="ORF">CDL12_10575</name>
</gene>
<dbReference type="PROSITE" id="PS51882">
    <property type="entry name" value="G_ALPHA"/>
    <property type="match status" value="1"/>
</dbReference>
<dbReference type="Gene3D" id="3.40.50.300">
    <property type="entry name" value="P-loop containing nucleotide triphosphate hydrolases"/>
    <property type="match status" value="1"/>
</dbReference>
<keyword evidence="1 8" id="KW-0479">Metal-binding</keyword>
<dbReference type="SUPFAM" id="SSF52540">
    <property type="entry name" value="P-loop containing nucleoside triphosphate hydrolases"/>
    <property type="match status" value="1"/>
</dbReference>
<feature type="binding site" evidence="8">
    <location>
        <position position="658"/>
    </location>
    <ligand>
        <name>Mg(2+)</name>
        <dbReference type="ChEBI" id="CHEBI:18420"/>
    </ligand>
</feature>
<dbReference type="FunFam" id="3.40.50.300:FF:000692">
    <property type="entry name" value="Guanine nucleotide-binding protein subunit alpha"/>
    <property type="match status" value="1"/>
</dbReference>
<dbReference type="CDD" id="cd00066">
    <property type="entry name" value="G-alpha"/>
    <property type="match status" value="1"/>
</dbReference>
<dbReference type="Gene3D" id="1.10.400.10">
    <property type="entry name" value="GI Alpha 1, domain 2-like"/>
    <property type="match status" value="1"/>
</dbReference>
<evidence type="ECO:0000256" key="3">
    <source>
        <dbReference type="ARBA" id="ARBA00022771"/>
    </source>
</evidence>
<evidence type="ECO:0000256" key="2">
    <source>
        <dbReference type="ARBA" id="ARBA00022741"/>
    </source>
</evidence>
<dbReference type="InterPro" id="IPR011011">
    <property type="entry name" value="Znf_FYVE_PHD"/>
</dbReference>
<keyword evidence="8" id="KW-0460">Magnesium</keyword>
<keyword evidence="11" id="KW-1185">Reference proteome</keyword>
<keyword evidence="5 7" id="KW-0342">GTP-binding</keyword>
<evidence type="ECO:0000256" key="5">
    <source>
        <dbReference type="ARBA" id="ARBA00023134"/>
    </source>
</evidence>
<dbReference type="GO" id="GO:0008270">
    <property type="term" value="F:zinc ion binding"/>
    <property type="evidence" value="ECO:0007669"/>
    <property type="project" value="UniProtKB-KW"/>
</dbReference>
<evidence type="ECO:0000256" key="1">
    <source>
        <dbReference type="ARBA" id="ARBA00022723"/>
    </source>
</evidence>
<dbReference type="GO" id="GO:0005525">
    <property type="term" value="F:GTP binding"/>
    <property type="evidence" value="ECO:0007669"/>
    <property type="project" value="UniProtKB-KW"/>
</dbReference>
<dbReference type="STRING" id="429701.A0A2G9HH73"/>
<dbReference type="GO" id="GO:0003924">
    <property type="term" value="F:GTPase activity"/>
    <property type="evidence" value="ECO:0007669"/>
    <property type="project" value="InterPro"/>
</dbReference>
<dbReference type="GO" id="GO:0007186">
    <property type="term" value="P:G protein-coupled receptor signaling pathway"/>
    <property type="evidence" value="ECO:0007669"/>
    <property type="project" value="InterPro"/>
</dbReference>
<keyword evidence="6" id="KW-0807">Transducer</keyword>
<feature type="compositionally biased region" description="Basic and acidic residues" evidence="9">
    <location>
        <begin position="94"/>
        <end position="104"/>
    </location>
</feature>
<dbReference type="OrthoDB" id="5817230at2759"/>
<dbReference type="PRINTS" id="PR00318">
    <property type="entry name" value="GPROTEINA"/>
</dbReference>
<dbReference type="AlphaFoldDB" id="A0A2G9HH73"/>
<feature type="compositionally biased region" description="Polar residues" evidence="9">
    <location>
        <begin position="159"/>
        <end position="179"/>
    </location>
</feature>
<dbReference type="Pfam" id="PF00503">
    <property type="entry name" value="G-alpha"/>
    <property type="match status" value="1"/>
</dbReference>
<evidence type="ECO:0000313" key="10">
    <source>
        <dbReference type="EMBL" id="PIN16773.1"/>
    </source>
</evidence>
<dbReference type="PANTHER" id="PTHR36486">
    <property type="entry name" value="OS01G0977800 PROTEIN"/>
    <property type="match status" value="1"/>
</dbReference>